<comment type="caution">
    <text evidence="3">The sequence shown here is derived from an EMBL/GenBank/DDBJ whole genome shotgun (WGS) entry which is preliminary data.</text>
</comment>
<keyword evidence="1" id="KW-0812">Transmembrane</keyword>
<dbReference type="AlphaFoldDB" id="A0A419SL76"/>
<name>A0A419SL76_9BACL</name>
<evidence type="ECO:0000256" key="1">
    <source>
        <dbReference type="SAM" id="Phobius"/>
    </source>
</evidence>
<proteinExistence type="predicted"/>
<protein>
    <recommendedName>
        <fullName evidence="2">Potassium channel domain-containing protein</fullName>
    </recommendedName>
</protein>
<dbReference type="SUPFAM" id="SSF81324">
    <property type="entry name" value="Voltage-gated potassium channels"/>
    <property type="match status" value="1"/>
</dbReference>
<evidence type="ECO:0000259" key="2">
    <source>
        <dbReference type="Pfam" id="PF07885"/>
    </source>
</evidence>
<feature type="transmembrane region" description="Helical" evidence="1">
    <location>
        <begin position="94"/>
        <end position="115"/>
    </location>
</feature>
<evidence type="ECO:0000313" key="3">
    <source>
        <dbReference type="EMBL" id="RKD24699.1"/>
    </source>
</evidence>
<gene>
    <name evidence="3" type="ORF">BEP19_08050</name>
</gene>
<keyword evidence="1" id="KW-0472">Membrane</keyword>
<feature type="domain" description="Potassium channel" evidence="2">
    <location>
        <begin position="43"/>
        <end position="111"/>
    </location>
</feature>
<reference evidence="3 4" key="1">
    <citation type="submission" date="2016-08" db="EMBL/GenBank/DDBJ databases">
        <title>Novel Firmicute Genomes.</title>
        <authorList>
            <person name="Poppleton D.I."/>
            <person name="Gribaldo S."/>
        </authorList>
    </citation>
    <scope>NUCLEOTIDE SEQUENCE [LARGE SCALE GENOMIC DNA]</scope>
    <source>
        <strain evidence="3 4">RAOx-1</strain>
    </source>
</reference>
<keyword evidence="1" id="KW-1133">Transmembrane helix</keyword>
<evidence type="ECO:0000313" key="4">
    <source>
        <dbReference type="Proteomes" id="UP000284219"/>
    </source>
</evidence>
<keyword evidence="4" id="KW-1185">Reference proteome</keyword>
<feature type="transmembrane region" description="Helical" evidence="1">
    <location>
        <begin position="20"/>
        <end position="41"/>
    </location>
</feature>
<dbReference type="Proteomes" id="UP000284219">
    <property type="component" value="Unassembled WGS sequence"/>
</dbReference>
<dbReference type="Pfam" id="PF07885">
    <property type="entry name" value="Ion_trans_2"/>
    <property type="match status" value="1"/>
</dbReference>
<accession>A0A419SL76</accession>
<sequence>MTRNEERRNPLDKKVFIYNLASLFILYLNIVLSFSLLYLFLDYFQLGPIVDHYASETHQNQGFDRLSRSIYFSAITLMSVGYGDVTPLGWSKGVAIIEALLGFILPPALVVKYILFPSNSLEKLMLKSSTKENDGS</sequence>
<organism evidence="3 4">
    <name type="scientific">Ammoniphilus oxalaticus</name>
    <dbReference type="NCBI Taxonomy" id="66863"/>
    <lineage>
        <taxon>Bacteria</taxon>
        <taxon>Bacillati</taxon>
        <taxon>Bacillota</taxon>
        <taxon>Bacilli</taxon>
        <taxon>Bacillales</taxon>
        <taxon>Paenibacillaceae</taxon>
        <taxon>Aneurinibacillus group</taxon>
        <taxon>Ammoniphilus</taxon>
    </lineage>
</organism>
<dbReference type="Gene3D" id="1.10.287.70">
    <property type="match status" value="1"/>
</dbReference>
<dbReference type="EMBL" id="MCHY01000008">
    <property type="protein sequence ID" value="RKD24699.1"/>
    <property type="molecule type" value="Genomic_DNA"/>
</dbReference>
<dbReference type="InterPro" id="IPR013099">
    <property type="entry name" value="K_chnl_dom"/>
</dbReference>